<protein>
    <submittedName>
        <fullName evidence="2">Uncharacterized protein</fullName>
    </submittedName>
</protein>
<accession>A0AAD7RNP9</accession>
<evidence type="ECO:0000313" key="2">
    <source>
        <dbReference type="EMBL" id="KAJ8387363.1"/>
    </source>
</evidence>
<dbReference type="AlphaFoldDB" id="A0AAD7RNP9"/>
<gene>
    <name evidence="2" type="ORF">AAFF_G00157400</name>
</gene>
<reference evidence="2" key="1">
    <citation type="journal article" date="2023" name="Science">
        <title>Genome structures resolve the early diversification of teleost fishes.</title>
        <authorList>
            <person name="Parey E."/>
            <person name="Louis A."/>
            <person name="Montfort J."/>
            <person name="Bouchez O."/>
            <person name="Roques C."/>
            <person name="Iampietro C."/>
            <person name="Lluch J."/>
            <person name="Castinel A."/>
            <person name="Donnadieu C."/>
            <person name="Desvignes T."/>
            <person name="Floi Bucao C."/>
            <person name="Jouanno E."/>
            <person name="Wen M."/>
            <person name="Mejri S."/>
            <person name="Dirks R."/>
            <person name="Jansen H."/>
            <person name="Henkel C."/>
            <person name="Chen W.J."/>
            <person name="Zahm M."/>
            <person name="Cabau C."/>
            <person name="Klopp C."/>
            <person name="Thompson A.W."/>
            <person name="Robinson-Rechavi M."/>
            <person name="Braasch I."/>
            <person name="Lecointre G."/>
            <person name="Bobe J."/>
            <person name="Postlethwait J.H."/>
            <person name="Berthelot C."/>
            <person name="Roest Crollius H."/>
            <person name="Guiguen Y."/>
        </authorList>
    </citation>
    <scope>NUCLEOTIDE SEQUENCE</scope>
    <source>
        <strain evidence="2">NC1722</strain>
    </source>
</reference>
<dbReference type="EMBL" id="JAINUG010000212">
    <property type="protein sequence ID" value="KAJ8387363.1"/>
    <property type="molecule type" value="Genomic_DNA"/>
</dbReference>
<feature type="region of interest" description="Disordered" evidence="1">
    <location>
        <begin position="58"/>
        <end position="84"/>
    </location>
</feature>
<keyword evidence="3" id="KW-1185">Reference proteome</keyword>
<proteinExistence type="predicted"/>
<name>A0AAD7RNP9_9TELE</name>
<evidence type="ECO:0000256" key="1">
    <source>
        <dbReference type="SAM" id="MobiDB-lite"/>
    </source>
</evidence>
<comment type="caution">
    <text evidence="2">The sequence shown here is derived from an EMBL/GenBank/DDBJ whole genome shotgun (WGS) entry which is preliminary data.</text>
</comment>
<feature type="compositionally biased region" description="Basic and acidic residues" evidence="1">
    <location>
        <begin position="72"/>
        <end position="84"/>
    </location>
</feature>
<evidence type="ECO:0000313" key="3">
    <source>
        <dbReference type="Proteomes" id="UP001221898"/>
    </source>
</evidence>
<organism evidence="2 3">
    <name type="scientific">Aldrovandia affinis</name>
    <dbReference type="NCBI Taxonomy" id="143900"/>
    <lineage>
        <taxon>Eukaryota</taxon>
        <taxon>Metazoa</taxon>
        <taxon>Chordata</taxon>
        <taxon>Craniata</taxon>
        <taxon>Vertebrata</taxon>
        <taxon>Euteleostomi</taxon>
        <taxon>Actinopterygii</taxon>
        <taxon>Neopterygii</taxon>
        <taxon>Teleostei</taxon>
        <taxon>Notacanthiformes</taxon>
        <taxon>Halosauridae</taxon>
        <taxon>Aldrovandia</taxon>
    </lineage>
</organism>
<dbReference type="Proteomes" id="UP001221898">
    <property type="component" value="Unassembled WGS sequence"/>
</dbReference>
<sequence>MAEETELLFHGILRSTQQMCRGDMRDTQRGPGAWRANQVLIERDDVWKTLGGRYQRDGSSLRPVSDVGVRQTRGEMNGRDGRTWPFESGERSVQWERGGLAALQRDAWRRRPNSHPHSKAPALAPATLCPEASRGSSTFHTPPRLLATKCHKIT</sequence>